<comment type="similarity">
    <text evidence="1">Belongs to the ROK (NagC/XylR) family.</text>
</comment>
<comment type="caution">
    <text evidence="3">The sequence shown here is derived from an EMBL/GenBank/DDBJ whole genome shotgun (WGS) entry which is preliminary data.</text>
</comment>
<dbReference type="InterPro" id="IPR043129">
    <property type="entry name" value="ATPase_NBD"/>
</dbReference>
<dbReference type="Pfam" id="PF00480">
    <property type="entry name" value="ROK"/>
    <property type="match status" value="1"/>
</dbReference>
<keyword evidence="4" id="KW-1185">Reference proteome</keyword>
<feature type="compositionally biased region" description="Low complexity" evidence="2">
    <location>
        <begin position="383"/>
        <end position="413"/>
    </location>
</feature>
<dbReference type="AlphaFoldDB" id="A0A7K1FJS6"/>
<accession>A0A7K1FJS6</accession>
<dbReference type="PANTHER" id="PTHR18964">
    <property type="entry name" value="ROK (REPRESSOR, ORF, KINASE) FAMILY"/>
    <property type="match status" value="1"/>
</dbReference>
<proteinExistence type="inferred from homology"/>
<evidence type="ECO:0000313" key="3">
    <source>
        <dbReference type="EMBL" id="MTD14330.1"/>
    </source>
</evidence>
<dbReference type="InterPro" id="IPR000600">
    <property type="entry name" value="ROK"/>
</dbReference>
<evidence type="ECO:0000313" key="4">
    <source>
        <dbReference type="Proteomes" id="UP000460221"/>
    </source>
</evidence>
<sequence>MLEVALIRRTTSRVKHSWVRIEQSLGRWRERHPIAEAQVRDERLFVRRSVVTQGITVQSRLGGHGTEGVPVTGDRVVAVDIGGTSIKGAVAVRVDGGVELVGPSVRRATRAVDGPQAVLEAVLSVLTELQGQAPDVVAAGVGVAGTVDAAAGLVRFSANLGWRDLPLAGIAAQHTGLPIVLGHDVRSAALAEARLGAGRDENFVWFVSLGTGIAGGLITAGQVDPGATGQAGEFGHIVVDPGGDPCGCGNRGCLETLASASRVAARYRALTGVDTGAAEVAAAMRAGDAAAQQIWDDAAEALGAGLATVTALLDPGVVVLGGGLALAGDLLRDPVATALAQRLTFRRPPPVRVTTLGDQAGLLGVALAAFDDLDVDRSAPDPARGAAVGSDGSAADPATGAAVAAVGSAADPARGTADPAVGSAAEATS</sequence>
<dbReference type="Gene3D" id="3.30.420.40">
    <property type="match status" value="2"/>
</dbReference>
<dbReference type="Proteomes" id="UP000460221">
    <property type="component" value="Unassembled WGS sequence"/>
</dbReference>
<reference evidence="3 4" key="1">
    <citation type="submission" date="2019-11" db="EMBL/GenBank/DDBJ databases">
        <authorList>
            <person name="Jiang L.-Q."/>
        </authorList>
    </citation>
    <scope>NUCLEOTIDE SEQUENCE [LARGE SCALE GENOMIC DNA]</scope>
    <source>
        <strain evidence="3 4">YIM 132087</strain>
    </source>
</reference>
<dbReference type="SUPFAM" id="SSF53067">
    <property type="entry name" value="Actin-like ATPase domain"/>
    <property type="match status" value="1"/>
</dbReference>
<feature type="region of interest" description="Disordered" evidence="2">
    <location>
        <begin position="380"/>
        <end position="429"/>
    </location>
</feature>
<protein>
    <submittedName>
        <fullName evidence="3">ROK family protein</fullName>
    </submittedName>
</protein>
<dbReference type="EMBL" id="WLYK01000003">
    <property type="protein sequence ID" value="MTD14330.1"/>
    <property type="molecule type" value="Genomic_DNA"/>
</dbReference>
<dbReference type="PANTHER" id="PTHR18964:SF149">
    <property type="entry name" value="BIFUNCTIONAL UDP-N-ACETYLGLUCOSAMINE 2-EPIMERASE_N-ACETYLMANNOSAMINE KINASE"/>
    <property type="match status" value="1"/>
</dbReference>
<name>A0A7K1FJS6_9ACTN</name>
<gene>
    <name evidence="3" type="ORF">GIS00_10255</name>
</gene>
<evidence type="ECO:0000256" key="2">
    <source>
        <dbReference type="SAM" id="MobiDB-lite"/>
    </source>
</evidence>
<evidence type="ECO:0000256" key="1">
    <source>
        <dbReference type="ARBA" id="ARBA00006479"/>
    </source>
</evidence>
<organism evidence="3 4">
    <name type="scientific">Nakamurella alba</name>
    <dbReference type="NCBI Taxonomy" id="2665158"/>
    <lineage>
        <taxon>Bacteria</taxon>
        <taxon>Bacillati</taxon>
        <taxon>Actinomycetota</taxon>
        <taxon>Actinomycetes</taxon>
        <taxon>Nakamurellales</taxon>
        <taxon>Nakamurellaceae</taxon>
        <taxon>Nakamurella</taxon>
    </lineage>
</organism>